<dbReference type="Proteomes" id="UP000318864">
    <property type="component" value="Unassembled WGS sequence"/>
</dbReference>
<feature type="region of interest" description="Disordered" evidence="1">
    <location>
        <begin position="1"/>
        <end position="81"/>
    </location>
</feature>
<evidence type="ECO:0000313" key="3">
    <source>
        <dbReference type="EMBL" id="THE66220.1"/>
    </source>
</evidence>
<feature type="transmembrane region" description="Helical" evidence="2">
    <location>
        <begin position="117"/>
        <end position="136"/>
    </location>
</feature>
<evidence type="ECO:0000313" key="4">
    <source>
        <dbReference type="Proteomes" id="UP000318864"/>
    </source>
</evidence>
<gene>
    <name evidence="3" type="ORF">D8Y22_02785</name>
</gene>
<feature type="compositionally biased region" description="Basic and acidic residues" evidence="1">
    <location>
        <begin position="9"/>
        <end position="27"/>
    </location>
</feature>
<keyword evidence="2" id="KW-1133">Transmembrane helix</keyword>
<dbReference type="EMBL" id="RBZW01000011">
    <property type="protein sequence ID" value="THE66220.1"/>
    <property type="molecule type" value="Genomic_DNA"/>
</dbReference>
<comment type="caution">
    <text evidence="3">The sequence shown here is derived from an EMBL/GenBank/DDBJ whole genome shotgun (WGS) entry which is preliminary data.</text>
</comment>
<feature type="transmembrane region" description="Helical" evidence="2">
    <location>
        <begin position="171"/>
        <end position="189"/>
    </location>
</feature>
<reference evidence="3 4" key="1">
    <citation type="submission" date="2018-10" db="EMBL/GenBank/DDBJ databases">
        <title>Natronolimnobius sp. XQ-INN 246 isolated from Inner Mongolia Autonomous Region of China.</title>
        <authorList>
            <person name="Xue Q."/>
        </authorList>
    </citation>
    <scope>NUCLEOTIDE SEQUENCE [LARGE SCALE GENOMIC DNA]</scope>
    <source>
        <strain evidence="3 4">XQ-INN 246</strain>
    </source>
</reference>
<keyword evidence="2" id="KW-0812">Transmembrane</keyword>
<dbReference type="AlphaFoldDB" id="A0A4S3TRD7"/>
<protein>
    <submittedName>
        <fullName evidence="3">DUF456 domain-containing protein</fullName>
    </submittedName>
</protein>
<keyword evidence="4" id="KW-1185">Reference proteome</keyword>
<sequence length="202" mass="20891">MVPAGHVFDMSDRSDELTESRDSRSTDDLLEETEQLLSGSSGGSGLGTESPPADGTDPGTETRSGTATRATDSSGSSRLDALKPSRSAGEYFSPKAFFALFLVLGATVFAGGTVLPFAGGAIGLLVVAFLVGLVTSRRRYLEMIVAGTTAGGVVTVLTEPMLAVAGSMRTVLLVGAAVGLLATVLGYYFGRDLRDGLFRDIE</sequence>
<accession>A0A4S3TRD7</accession>
<name>A0A4S3TRD7_9EURY</name>
<evidence type="ECO:0000256" key="2">
    <source>
        <dbReference type="SAM" id="Phobius"/>
    </source>
</evidence>
<feature type="transmembrane region" description="Helical" evidence="2">
    <location>
        <begin position="92"/>
        <end position="111"/>
    </location>
</feature>
<feature type="transmembrane region" description="Helical" evidence="2">
    <location>
        <begin position="143"/>
        <end position="165"/>
    </location>
</feature>
<organism evidence="3 4">
    <name type="scientific">Salinadaptatus halalkaliphilus</name>
    <dbReference type="NCBI Taxonomy" id="2419781"/>
    <lineage>
        <taxon>Archaea</taxon>
        <taxon>Methanobacteriati</taxon>
        <taxon>Methanobacteriota</taxon>
        <taxon>Stenosarchaea group</taxon>
        <taxon>Halobacteria</taxon>
        <taxon>Halobacteriales</taxon>
        <taxon>Natrialbaceae</taxon>
        <taxon>Salinadaptatus</taxon>
    </lineage>
</organism>
<proteinExistence type="predicted"/>
<evidence type="ECO:0000256" key="1">
    <source>
        <dbReference type="SAM" id="MobiDB-lite"/>
    </source>
</evidence>
<keyword evidence="2" id="KW-0472">Membrane</keyword>
<feature type="compositionally biased region" description="Polar residues" evidence="1">
    <location>
        <begin position="59"/>
        <end position="77"/>
    </location>
</feature>